<dbReference type="InterPro" id="IPR002861">
    <property type="entry name" value="Reeler_dom"/>
</dbReference>
<evidence type="ECO:0000313" key="13">
    <source>
        <dbReference type="Proteomes" id="UP001497472"/>
    </source>
</evidence>
<dbReference type="InterPro" id="IPR042307">
    <property type="entry name" value="Reeler_sf"/>
</dbReference>
<keyword evidence="6 10" id="KW-0732">Signal</keyword>
<keyword evidence="5" id="KW-0399">Innate immunity</keyword>
<keyword evidence="4" id="KW-0929">Antimicrobial</keyword>
<proteinExistence type="inferred from homology"/>
<evidence type="ECO:0000256" key="7">
    <source>
        <dbReference type="ARBA" id="ARBA00022859"/>
    </source>
</evidence>
<keyword evidence="9" id="KW-1015">Disulfide bond</keyword>
<dbReference type="GO" id="GO:0045087">
    <property type="term" value="P:innate immune response"/>
    <property type="evidence" value="ECO:0007669"/>
    <property type="project" value="UniProtKB-KW"/>
</dbReference>
<organism evidence="12 13">
    <name type="scientific">Leptosia nina</name>
    <dbReference type="NCBI Taxonomy" id="320188"/>
    <lineage>
        <taxon>Eukaryota</taxon>
        <taxon>Metazoa</taxon>
        <taxon>Ecdysozoa</taxon>
        <taxon>Arthropoda</taxon>
        <taxon>Hexapoda</taxon>
        <taxon>Insecta</taxon>
        <taxon>Pterygota</taxon>
        <taxon>Neoptera</taxon>
        <taxon>Endopterygota</taxon>
        <taxon>Lepidoptera</taxon>
        <taxon>Glossata</taxon>
        <taxon>Ditrysia</taxon>
        <taxon>Papilionoidea</taxon>
        <taxon>Pieridae</taxon>
        <taxon>Pierinae</taxon>
        <taxon>Leptosia</taxon>
    </lineage>
</organism>
<dbReference type="PANTHER" id="PTHR45828">
    <property type="entry name" value="CYTOCHROME B561/FERRIC REDUCTASE TRANSMEMBRANE"/>
    <property type="match status" value="1"/>
</dbReference>
<evidence type="ECO:0000256" key="8">
    <source>
        <dbReference type="ARBA" id="ARBA00023022"/>
    </source>
</evidence>
<dbReference type="GO" id="GO:0016020">
    <property type="term" value="C:membrane"/>
    <property type="evidence" value="ECO:0007669"/>
    <property type="project" value="TreeGrafter"/>
</dbReference>
<name>A0AAV1JKQ8_9NEOP</name>
<feature type="chain" id="PRO_5043684874" description="Reelin domain-containing protein" evidence="10">
    <location>
        <begin position="19"/>
        <end position="167"/>
    </location>
</feature>
<dbReference type="GO" id="GO:0042742">
    <property type="term" value="P:defense response to bacterium"/>
    <property type="evidence" value="ECO:0007669"/>
    <property type="project" value="UniProtKB-KW"/>
</dbReference>
<feature type="domain" description="Reelin" evidence="11">
    <location>
        <begin position="5"/>
        <end position="167"/>
    </location>
</feature>
<comment type="caution">
    <text evidence="12">The sequence shown here is derived from an EMBL/GenBank/DDBJ whole genome shotgun (WGS) entry which is preliminary data.</text>
</comment>
<gene>
    <name evidence="12" type="ORF">LNINA_LOCUS9000</name>
</gene>
<protein>
    <recommendedName>
        <fullName evidence="11">Reelin domain-containing protein</fullName>
    </recommendedName>
</protein>
<dbReference type="CDD" id="cd08544">
    <property type="entry name" value="Reeler"/>
    <property type="match status" value="1"/>
</dbReference>
<dbReference type="AlphaFoldDB" id="A0AAV1JKQ8"/>
<dbReference type="FunFam" id="2.60.40.4060:FF:000003">
    <property type="entry name" value="Ferric chelate reductase 1"/>
    <property type="match status" value="1"/>
</dbReference>
<keyword evidence="13" id="KW-1185">Reference proteome</keyword>
<dbReference type="GO" id="GO:0005576">
    <property type="term" value="C:extracellular region"/>
    <property type="evidence" value="ECO:0007669"/>
    <property type="project" value="UniProtKB-SubCell"/>
</dbReference>
<dbReference type="GO" id="GO:0042832">
    <property type="term" value="P:defense response to protozoan"/>
    <property type="evidence" value="ECO:0007669"/>
    <property type="project" value="UniProtKB-ARBA"/>
</dbReference>
<reference evidence="12 13" key="1">
    <citation type="submission" date="2023-11" db="EMBL/GenBank/DDBJ databases">
        <authorList>
            <person name="Okamura Y."/>
        </authorList>
    </citation>
    <scope>NUCLEOTIDE SEQUENCE [LARGE SCALE GENOMIC DNA]</scope>
</reference>
<evidence type="ECO:0000256" key="1">
    <source>
        <dbReference type="ARBA" id="ARBA00004613"/>
    </source>
</evidence>
<evidence type="ECO:0000313" key="12">
    <source>
        <dbReference type="EMBL" id="CAK1549725.1"/>
    </source>
</evidence>
<accession>A0AAV1JKQ8</accession>
<sequence>MLFAKVCLALALLMGAEGYSAGAPESACKDMIPRHPVEAQKRPAPYTITTSTKVVKAGTPMQVTISGKTASDTIRGIMLQARSGEDKPVGVFTVSPSDPLARLMKCDNKGDTITHKKHDAKDDKQTVTFTWTPPADFNDVVKFRATIALNGAVFWVGVESAPVKVTA</sequence>
<evidence type="ECO:0000256" key="10">
    <source>
        <dbReference type="SAM" id="SignalP"/>
    </source>
</evidence>
<dbReference type="Pfam" id="PF02014">
    <property type="entry name" value="Reeler"/>
    <property type="match status" value="1"/>
</dbReference>
<comment type="similarity">
    <text evidence="2">Belongs to the insect defense protein family.</text>
</comment>
<keyword evidence="3" id="KW-0964">Secreted</keyword>
<evidence type="ECO:0000256" key="6">
    <source>
        <dbReference type="ARBA" id="ARBA00022729"/>
    </source>
</evidence>
<evidence type="ECO:0000256" key="4">
    <source>
        <dbReference type="ARBA" id="ARBA00022529"/>
    </source>
</evidence>
<evidence type="ECO:0000256" key="5">
    <source>
        <dbReference type="ARBA" id="ARBA00022588"/>
    </source>
</evidence>
<feature type="signal peptide" evidence="10">
    <location>
        <begin position="1"/>
        <end position="18"/>
    </location>
</feature>
<comment type="subcellular location">
    <subcellularLocation>
        <location evidence="1">Secreted</location>
    </subcellularLocation>
</comment>
<dbReference type="Gene3D" id="2.60.40.4060">
    <property type="entry name" value="Reeler domain"/>
    <property type="match status" value="1"/>
</dbReference>
<keyword evidence="8" id="KW-0044">Antibiotic</keyword>
<dbReference type="InterPro" id="IPR051237">
    <property type="entry name" value="Ferric-chelate_Red/DefProt"/>
</dbReference>
<dbReference type="PROSITE" id="PS51019">
    <property type="entry name" value="REELIN"/>
    <property type="match status" value="1"/>
</dbReference>
<dbReference type="Proteomes" id="UP001497472">
    <property type="component" value="Unassembled WGS sequence"/>
</dbReference>
<dbReference type="PANTHER" id="PTHR45828:SF9">
    <property type="entry name" value="CELL WALL INTEGRITY AND STRESS RESPONSE COMPONENT 4-LIKE-RELATED"/>
    <property type="match status" value="1"/>
</dbReference>
<keyword evidence="7" id="KW-0391">Immunity</keyword>
<evidence type="ECO:0000259" key="11">
    <source>
        <dbReference type="PROSITE" id="PS51019"/>
    </source>
</evidence>
<dbReference type="EMBL" id="CAVLEF010000040">
    <property type="protein sequence ID" value="CAK1549725.1"/>
    <property type="molecule type" value="Genomic_DNA"/>
</dbReference>
<evidence type="ECO:0000256" key="9">
    <source>
        <dbReference type="ARBA" id="ARBA00023157"/>
    </source>
</evidence>
<evidence type="ECO:0000256" key="3">
    <source>
        <dbReference type="ARBA" id="ARBA00022525"/>
    </source>
</evidence>
<evidence type="ECO:0000256" key="2">
    <source>
        <dbReference type="ARBA" id="ARBA00008501"/>
    </source>
</evidence>